<name>X1PAJ8_9ZZZZ</name>
<dbReference type="EMBL" id="BARV01033691">
    <property type="protein sequence ID" value="GAI52888.1"/>
    <property type="molecule type" value="Genomic_DNA"/>
</dbReference>
<accession>X1PAJ8</accession>
<gene>
    <name evidence="2" type="ORF">S06H3_52907</name>
</gene>
<evidence type="ECO:0000313" key="2">
    <source>
        <dbReference type="EMBL" id="GAI52888.1"/>
    </source>
</evidence>
<dbReference type="AlphaFoldDB" id="X1PAJ8"/>
<reference evidence="2" key="1">
    <citation type="journal article" date="2014" name="Front. Microbiol.">
        <title>High frequency of phylogenetically diverse reductive dehalogenase-homologous genes in deep subseafloor sedimentary metagenomes.</title>
        <authorList>
            <person name="Kawai M."/>
            <person name="Futagami T."/>
            <person name="Toyoda A."/>
            <person name="Takaki Y."/>
            <person name="Nishi S."/>
            <person name="Hori S."/>
            <person name="Arai W."/>
            <person name="Tsubouchi T."/>
            <person name="Morono Y."/>
            <person name="Uchiyama I."/>
            <person name="Ito T."/>
            <person name="Fujiyama A."/>
            <person name="Inagaki F."/>
            <person name="Takami H."/>
        </authorList>
    </citation>
    <scope>NUCLEOTIDE SEQUENCE</scope>
    <source>
        <strain evidence="2">Expedition CK06-06</strain>
    </source>
</reference>
<proteinExistence type="predicted"/>
<comment type="caution">
    <text evidence="2">The sequence shown here is derived from an EMBL/GenBank/DDBJ whole genome shotgun (WGS) entry which is preliminary data.</text>
</comment>
<sequence length="67" mass="7620">MDDIGAFWNENRQGVTPFPTLYVEYEVEEGEAESPPVDPEYEEEHPEYVSPPAPTKNLTSNKHVDTP</sequence>
<evidence type="ECO:0000256" key="1">
    <source>
        <dbReference type="SAM" id="MobiDB-lite"/>
    </source>
</evidence>
<protein>
    <submittedName>
        <fullName evidence="2">Uncharacterized protein</fullName>
    </submittedName>
</protein>
<feature type="region of interest" description="Disordered" evidence="1">
    <location>
        <begin position="27"/>
        <end position="67"/>
    </location>
</feature>
<feature type="non-terminal residue" evidence="2">
    <location>
        <position position="67"/>
    </location>
</feature>
<organism evidence="2">
    <name type="scientific">marine sediment metagenome</name>
    <dbReference type="NCBI Taxonomy" id="412755"/>
    <lineage>
        <taxon>unclassified sequences</taxon>
        <taxon>metagenomes</taxon>
        <taxon>ecological metagenomes</taxon>
    </lineage>
</organism>